<evidence type="ECO:0000313" key="2">
    <source>
        <dbReference type="EMBL" id="KAG9192379.1"/>
    </source>
</evidence>
<name>A0AAD4ID75_9PLEO</name>
<proteinExistence type="predicted"/>
<dbReference type="Pfam" id="PF10906">
    <property type="entry name" value="Mrx7"/>
    <property type="match status" value="1"/>
</dbReference>
<dbReference type="AlphaFoldDB" id="A0AAD4ID75"/>
<dbReference type="InterPro" id="IPR020301">
    <property type="entry name" value="Mrx7"/>
</dbReference>
<dbReference type="EMBL" id="JAANER010000003">
    <property type="protein sequence ID" value="KAG9192379.1"/>
    <property type="molecule type" value="Genomic_DNA"/>
</dbReference>
<organism evidence="2 3">
    <name type="scientific">Alternaria panax</name>
    <dbReference type="NCBI Taxonomy" id="48097"/>
    <lineage>
        <taxon>Eukaryota</taxon>
        <taxon>Fungi</taxon>
        <taxon>Dikarya</taxon>
        <taxon>Ascomycota</taxon>
        <taxon>Pezizomycotina</taxon>
        <taxon>Dothideomycetes</taxon>
        <taxon>Pleosporomycetidae</taxon>
        <taxon>Pleosporales</taxon>
        <taxon>Pleosporineae</taxon>
        <taxon>Pleosporaceae</taxon>
        <taxon>Alternaria</taxon>
        <taxon>Alternaria sect. Panax</taxon>
    </lineage>
</organism>
<accession>A0AAD4ID75</accession>
<evidence type="ECO:0000313" key="3">
    <source>
        <dbReference type="Proteomes" id="UP001199106"/>
    </source>
</evidence>
<reference evidence="2" key="1">
    <citation type="submission" date="2021-07" db="EMBL/GenBank/DDBJ databases">
        <title>Genome Resource of American Ginseng Black Spot Pathogen Alternaria panax.</title>
        <authorList>
            <person name="Qiu C."/>
            <person name="Wang W."/>
            <person name="Liu Z."/>
        </authorList>
    </citation>
    <scope>NUCLEOTIDE SEQUENCE</scope>
    <source>
        <strain evidence="2">BNCC115425</strain>
    </source>
</reference>
<gene>
    <name evidence="2" type="ORF">G6011_11113</name>
</gene>
<evidence type="ECO:0000256" key="1">
    <source>
        <dbReference type="SAM" id="MobiDB-lite"/>
    </source>
</evidence>
<keyword evidence="3" id="KW-1185">Reference proteome</keyword>
<dbReference type="Proteomes" id="UP001199106">
    <property type="component" value="Unassembled WGS sequence"/>
</dbReference>
<protein>
    <submittedName>
        <fullName evidence="2">Uncharacterized protein</fullName>
    </submittedName>
</protein>
<sequence length="96" mass="10924">MGAPWFALFEVGLGSRKGTSTILPLRYPAPATDRPKLIRSPAFNRAVQKAYRKINRLPDFEQKNGGGRTGPSSLDHFKDEVKNQFRDLTWQKRPPK</sequence>
<feature type="region of interest" description="Disordered" evidence="1">
    <location>
        <begin position="55"/>
        <end position="79"/>
    </location>
</feature>
<comment type="caution">
    <text evidence="2">The sequence shown here is derived from an EMBL/GenBank/DDBJ whole genome shotgun (WGS) entry which is preliminary data.</text>
</comment>